<dbReference type="PANTHER" id="PTHR43344">
    <property type="entry name" value="PHOSPHOSERINE PHOSPHATASE"/>
    <property type="match status" value="1"/>
</dbReference>
<dbReference type="Proteomes" id="UP000034849">
    <property type="component" value="Unassembled WGS sequence"/>
</dbReference>
<keyword evidence="5" id="KW-0479">Metal-binding</keyword>
<dbReference type="PANTHER" id="PTHR43344:SF2">
    <property type="entry name" value="PHOSPHOSERINE PHOSPHATASE"/>
    <property type="match status" value="1"/>
</dbReference>
<keyword evidence="7" id="KW-0460">Magnesium</keyword>
<protein>
    <recommendedName>
        <fullName evidence="3">phosphoserine phosphatase</fullName>
        <ecNumber evidence="3">3.1.3.3</ecNumber>
    </recommendedName>
</protein>
<sequence>MNNKIDKIYFDFDSTLIKAESLDLLGIRRGVGKNVSAMTKRSMNGEVAFSDIFLEKMQLISPTKNDLDVVAQECVGLLVAGVLETMKLLRALDKQVYILSANFYPMILPVAKKLGLDENNIIANEIFFDGDENFLNFNTSSLLAQDYGKARVLQQEKQKGGRLALVGDSVADLEAASEVDVFVGFGGVVQREKVFKESKHFVSSPSLLPSLNFLLSDDEINKLKIIGFEKIVNEIQKLTTITTTGTGPVAW</sequence>
<dbReference type="AlphaFoldDB" id="A0A0G0GC62"/>
<comment type="cofactor">
    <cofactor evidence="1">
        <name>Mg(2+)</name>
        <dbReference type="ChEBI" id="CHEBI:18420"/>
    </cofactor>
</comment>
<evidence type="ECO:0000313" key="11">
    <source>
        <dbReference type="EMBL" id="KKQ27572.1"/>
    </source>
</evidence>
<keyword evidence="6" id="KW-0378">Hydrolase</keyword>
<evidence type="ECO:0000256" key="1">
    <source>
        <dbReference type="ARBA" id="ARBA00001946"/>
    </source>
</evidence>
<comment type="pathway">
    <text evidence="2">Amino-acid biosynthesis; L-serine biosynthesis; L-serine from 3-phospho-D-glycerate: step 3/3.</text>
</comment>
<name>A0A0G0GC62_9BACT</name>
<dbReference type="GO" id="GO:0036424">
    <property type="term" value="F:L-phosphoserine phosphatase activity"/>
    <property type="evidence" value="ECO:0007669"/>
    <property type="project" value="TreeGrafter"/>
</dbReference>
<evidence type="ECO:0000256" key="8">
    <source>
        <dbReference type="ARBA" id="ARBA00023299"/>
    </source>
</evidence>
<evidence type="ECO:0000256" key="3">
    <source>
        <dbReference type="ARBA" id="ARBA00012640"/>
    </source>
</evidence>
<organism evidence="11 12">
    <name type="scientific">Candidatus Magasanikbacteria bacterium GW2011_GWC2_37_14</name>
    <dbReference type="NCBI Taxonomy" id="1619046"/>
    <lineage>
        <taxon>Bacteria</taxon>
        <taxon>Candidatus Magasanikiibacteriota</taxon>
    </lineage>
</organism>
<proteinExistence type="predicted"/>
<dbReference type="InterPro" id="IPR036412">
    <property type="entry name" value="HAD-like_sf"/>
</dbReference>
<dbReference type="GO" id="GO:0000287">
    <property type="term" value="F:magnesium ion binding"/>
    <property type="evidence" value="ECO:0007669"/>
    <property type="project" value="TreeGrafter"/>
</dbReference>
<dbReference type="Gene3D" id="3.40.50.1000">
    <property type="entry name" value="HAD superfamily/HAD-like"/>
    <property type="match status" value="1"/>
</dbReference>
<evidence type="ECO:0000313" key="12">
    <source>
        <dbReference type="Proteomes" id="UP000034849"/>
    </source>
</evidence>
<evidence type="ECO:0000256" key="7">
    <source>
        <dbReference type="ARBA" id="ARBA00022842"/>
    </source>
</evidence>
<comment type="catalytic activity">
    <reaction evidence="10">
        <text>O-phospho-D-serine + H2O = D-serine + phosphate</text>
        <dbReference type="Rhea" id="RHEA:24873"/>
        <dbReference type="ChEBI" id="CHEBI:15377"/>
        <dbReference type="ChEBI" id="CHEBI:35247"/>
        <dbReference type="ChEBI" id="CHEBI:43474"/>
        <dbReference type="ChEBI" id="CHEBI:58680"/>
        <dbReference type="EC" id="3.1.3.3"/>
    </reaction>
</comment>
<comment type="caution">
    <text evidence="11">The sequence shown here is derived from an EMBL/GenBank/DDBJ whole genome shotgun (WGS) entry which is preliminary data.</text>
</comment>
<evidence type="ECO:0000256" key="6">
    <source>
        <dbReference type="ARBA" id="ARBA00022801"/>
    </source>
</evidence>
<dbReference type="STRING" id="1619046.US42_C0008G0083"/>
<dbReference type="InterPro" id="IPR050582">
    <property type="entry name" value="HAD-like_SerB"/>
</dbReference>
<dbReference type="Gene3D" id="1.10.150.210">
    <property type="entry name" value="Phosphoserine phosphatase, domain 2"/>
    <property type="match status" value="1"/>
</dbReference>
<dbReference type="EMBL" id="LBSX01000008">
    <property type="protein sequence ID" value="KKQ27572.1"/>
    <property type="molecule type" value="Genomic_DNA"/>
</dbReference>
<dbReference type="InterPro" id="IPR023214">
    <property type="entry name" value="HAD_sf"/>
</dbReference>
<evidence type="ECO:0000256" key="4">
    <source>
        <dbReference type="ARBA" id="ARBA00022605"/>
    </source>
</evidence>
<evidence type="ECO:0000256" key="9">
    <source>
        <dbReference type="ARBA" id="ARBA00048138"/>
    </source>
</evidence>
<dbReference type="EC" id="3.1.3.3" evidence="3"/>
<keyword evidence="8" id="KW-0718">Serine biosynthesis</keyword>
<dbReference type="GO" id="GO:0006564">
    <property type="term" value="P:L-serine biosynthetic process"/>
    <property type="evidence" value="ECO:0007669"/>
    <property type="project" value="UniProtKB-KW"/>
</dbReference>
<gene>
    <name evidence="11" type="ORF">US42_C0008G0083</name>
</gene>
<reference evidence="11 12" key="1">
    <citation type="journal article" date="2015" name="Nature">
        <title>rRNA introns, odd ribosomes, and small enigmatic genomes across a large radiation of phyla.</title>
        <authorList>
            <person name="Brown C.T."/>
            <person name="Hug L.A."/>
            <person name="Thomas B.C."/>
            <person name="Sharon I."/>
            <person name="Castelle C.J."/>
            <person name="Singh A."/>
            <person name="Wilkins M.J."/>
            <person name="Williams K.H."/>
            <person name="Banfield J.F."/>
        </authorList>
    </citation>
    <scope>NUCLEOTIDE SEQUENCE [LARGE SCALE GENOMIC DNA]</scope>
</reference>
<evidence type="ECO:0000256" key="2">
    <source>
        <dbReference type="ARBA" id="ARBA00005135"/>
    </source>
</evidence>
<dbReference type="SUPFAM" id="SSF56784">
    <property type="entry name" value="HAD-like"/>
    <property type="match status" value="1"/>
</dbReference>
<dbReference type="GO" id="GO:0005737">
    <property type="term" value="C:cytoplasm"/>
    <property type="evidence" value="ECO:0007669"/>
    <property type="project" value="TreeGrafter"/>
</dbReference>
<keyword evidence="4" id="KW-0028">Amino-acid biosynthesis</keyword>
<accession>A0A0G0GC62</accession>
<evidence type="ECO:0000256" key="10">
    <source>
        <dbReference type="ARBA" id="ARBA00048523"/>
    </source>
</evidence>
<comment type="catalytic activity">
    <reaction evidence="9">
        <text>O-phospho-L-serine + H2O = L-serine + phosphate</text>
        <dbReference type="Rhea" id="RHEA:21208"/>
        <dbReference type="ChEBI" id="CHEBI:15377"/>
        <dbReference type="ChEBI" id="CHEBI:33384"/>
        <dbReference type="ChEBI" id="CHEBI:43474"/>
        <dbReference type="ChEBI" id="CHEBI:57524"/>
        <dbReference type="EC" id="3.1.3.3"/>
    </reaction>
</comment>
<dbReference type="NCBIfam" id="TIGR01488">
    <property type="entry name" value="HAD-SF-IB"/>
    <property type="match status" value="1"/>
</dbReference>
<dbReference type="Pfam" id="PF12710">
    <property type="entry name" value="HAD"/>
    <property type="match status" value="1"/>
</dbReference>
<evidence type="ECO:0000256" key="5">
    <source>
        <dbReference type="ARBA" id="ARBA00022723"/>
    </source>
</evidence>